<dbReference type="OrthoDB" id="2393824at2759"/>
<sequence>MLPQLRHEAFTFTGVIDDDKRCHILETSMTNDAEIYKSVAKFDIDVLEEASHILWHIWRKRYTAFETLQACITALSVNGDLYESLKRAHTLQKYDVIRNWNASPEPSLHNDDAIERSVQAFLTTLRPSLTRLVAGELSFASWNPNSKDLSPEIVKHLVDLNIPSPKGKPNLLLHNLGSFAVDHKLRERIQNIFMPYNHTFLVNTSGSGKTRLLLEGLCENWGFYFTSLIDSSLLGSSDVQNAIRTRIPDSFNFHRNLPPATSSTYENSLEANRKIASRIFRQIFLSRLIIFHLFAEIMNEQGEADDRAYKQRWLLFQLQPSFVHPHVWDVFEDLSCKLSPASDAFINSKTRELLSSVRNLCFERAMVDGTQTPLFCVLDEAQYAASQLQTSFRSDNNGAHRPVLREIVRAWESQSSGHGVFMVVAGTGISKDVVDQAMTSAIMKDSRYRWCSDTGAFDHVDVQEAYLRKYLPSEYLASESGKRLLERLWYWLHGRHRFTTGYVSELLLNGFRQPHSLLNAYILHFSGFGVTDGREYVEQEQQDNLPVLSHYRLDFSKLKKNTDMLNKIHEISAHYFMRASLPTALGTDEETYVEYGFARFVDSETKTVAVDEPLVLLAATHWINKNHSTNYKYFANRIKVHDQLSNGFENYIAFCLDMAFSKKRPLSDVFSFVGTPPPWANLEAELVALYRNGQGIIEESSVRFFASSGPSLTLGVNVKSPEETSIWLDAGCHAALCFPHNSMGPDIMFVLRLEDGSRIWAAVQNKYTSGKNGSMTRPVLRQAMRSVTPSFYFVDKEGKRYSPVSHPDLCEVTRTLLQSLPDRRLDAGACSVLRVITSFPADANLKRCLEEDPDSEGHSIATLNIELLKQLTRKMSPVDLLQTLEERWRLGGKKRKRTGENSEPVREKPKKKMRLKI</sequence>
<comment type="caution">
    <text evidence="2">The sequence shown here is derived from an EMBL/GenBank/DDBJ whole genome shotgun (WGS) entry which is preliminary data.</text>
</comment>
<evidence type="ECO:0000313" key="2">
    <source>
        <dbReference type="EMBL" id="KAJ2935409.1"/>
    </source>
</evidence>
<keyword evidence="3" id="KW-1185">Reference proteome</keyword>
<gene>
    <name evidence="2" type="ORF">H1R20_g1685</name>
</gene>
<feature type="non-terminal residue" evidence="2">
    <location>
        <position position="1"/>
    </location>
</feature>
<feature type="region of interest" description="Disordered" evidence="1">
    <location>
        <begin position="891"/>
        <end position="917"/>
    </location>
</feature>
<proteinExistence type="predicted"/>
<protein>
    <submittedName>
        <fullName evidence="2">Uncharacterized protein</fullName>
    </submittedName>
</protein>
<dbReference type="EMBL" id="JANBPK010000536">
    <property type="protein sequence ID" value="KAJ2935409.1"/>
    <property type="molecule type" value="Genomic_DNA"/>
</dbReference>
<evidence type="ECO:0000256" key="1">
    <source>
        <dbReference type="SAM" id="MobiDB-lite"/>
    </source>
</evidence>
<reference evidence="2" key="1">
    <citation type="submission" date="2022-06" db="EMBL/GenBank/DDBJ databases">
        <title>Genome Sequence of Candolleomyces eurysporus.</title>
        <authorList>
            <person name="Buettner E."/>
        </authorList>
    </citation>
    <scope>NUCLEOTIDE SEQUENCE</scope>
    <source>
        <strain evidence="2">VTCC 930004</strain>
    </source>
</reference>
<dbReference type="AlphaFoldDB" id="A0A9W8MNY0"/>
<accession>A0A9W8MNY0</accession>
<feature type="compositionally biased region" description="Basic and acidic residues" evidence="1">
    <location>
        <begin position="898"/>
        <end position="907"/>
    </location>
</feature>
<name>A0A9W8MNY0_9AGAR</name>
<dbReference type="Proteomes" id="UP001140091">
    <property type="component" value="Unassembled WGS sequence"/>
</dbReference>
<organism evidence="2 3">
    <name type="scientific">Candolleomyces eurysporus</name>
    <dbReference type="NCBI Taxonomy" id="2828524"/>
    <lineage>
        <taxon>Eukaryota</taxon>
        <taxon>Fungi</taxon>
        <taxon>Dikarya</taxon>
        <taxon>Basidiomycota</taxon>
        <taxon>Agaricomycotina</taxon>
        <taxon>Agaricomycetes</taxon>
        <taxon>Agaricomycetidae</taxon>
        <taxon>Agaricales</taxon>
        <taxon>Agaricineae</taxon>
        <taxon>Psathyrellaceae</taxon>
        <taxon>Candolleomyces</taxon>
    </lineage>
</organism>
<evidence type="ECO:0000313" key="3">
    <source>
        <dbReference type="Proteomes" id="UP001140091"/>
    </source>
</evidence>
<feature type="compositionally biased region" description="Basic residues" evidence="1">
    <location>
        <begin position="908"/>
        <end position="917"/>
    </location>
</feature>